<feature type="transmembrane region" description="Helical" evidence="1">
    <location>
        <begin position="187"/>
        <end position="208"/>
    </location>
</feature>
<name>A0A9N8V366_9GLOM</name>
<feature type="transmembrane region" description="Helical" evidence="1">
    <location>
        <begin position="63"/>
        <end position="83"/>
    </location>
</feature>
<dbReference type="Proteomes" id="UP000789831">
    <property type="component" value="Unassembled WGS sequence"/>
</dbReference>
<gene>
    <name evidence="3" type="ORF">AGERDE_LOCUS1068</name>
</gene>
<proteinExistence type="predicted"/>
<keyword evidence="1" id="KW-0812">Transmembrane</keyword>
<feature type="transmembrane region" description="Helical" evidence="1">
    <location>
        <begin position="160"/>
        <end position="181"/>
    </location>
</feature>
<feature type="chain" id="PRO_5040239447" evidence="2">
    <location>
        <begin position="25"/>
        <end position="312"/>
    </location>
</feature>
<evidence type="ECO:0000256" key="2">
    <source>
        <dbReference type="SAM" id="SignalP"/>
    </source>
</evidence>
<feature type="transmembrane region" description="Helical" evidence="1">
    <location>
        <begin position="131"/>
        <end position="153"/>
    </location>
</feature>
<organism evidence="3 4">
    <name type="scientific">Ambispora gerdemannii</name>
    <dbReference type="NCBI Taxonomy" id="144530"/>
    <lineage>
        <taxon>Eukaryota</taxon>
        <taxon>Fungi</taxon>
        <taxon>Fungi incertae sedis</taxon>
        <taxon>Mucoromycota</taxon>
        <taxon>Glomeromycotina</taxon>
        <taxon>Glomeromycetes</taxon>
        <taxon>Archaeosporales</taxon>
        <taxon>Ambisporaceae</taxon>
        <taxon>Ambispora</taxon>
    </lineage>
</organism>
<evidence type="ECO:0000313" key="4">
    <source>
        <dbReference type="Proteomes" id="UP000789831"/>
    </source>
</evidence>
<dbReference type="OrthoDB" id="2327125at2759"/>
<evidence type="ECO:0000256" key="1">
    <source>
        <dbReference type="SAM" id="Phobius"/>
    </source>
</evidence>
<accession>A0A9N8V366</accession>
<evidence type="ECO:0000313" key="3">
    <source>
        <dbReference type="EMBL" id="CAG8441047.1"/>
    </source>
</evidence>
<keyword evidence="1" id="KW-1133">Transmembrane helix</keyword>
<feature type="transmembrane region" description="Helical" evidence="1">
    <location>
        <begin position="255"/>
        <end position="276"/>
    </location>
</feature>
<dbReference type="AlphaFoldDB" id="A0A9N8V366"/>
<keyword evidence="1" id="KW-0472">Membrane</keyword>
<keyword evidence="2" id="KW-0732">Signal</keyword>
<comment type="caution">
    <text evidence="3">The sequence shown here is derived from an EMBL/GenBank/DDBJ whole genome shotgun (WGS) entry which is preliminary data.</text>
</comment>
<dbReference type="EMBL" id="CAJVPL010000068">
    <property type="protein sequence ID" value="CAG8441047.1"/>
    <property type="molecule type" value="Genomic_DNA"/>
</dbReference>
<reference evidence="3" key="1">
    <citation type="submission" date="2021-06" db="EMBL/GenBank/DDBJ databases">
        <authorList>
            <person name="Kallberg Y."/>
            <person name="Tangrot J."/>
            <person name="Rosling A."/>
        </authorList>
    </citation>
    <scope>NUCLEOTIDE SEQUENCE</scope>
    <source>
        <strain evidence="3">MT106</strain>
    </source>
</reference>
<sequence length="312" mass="35128">MGCSQFAAFVSSALFLCVVLLSYPRPNKFPPPPPQENSPITGFPSWREYLEEYDFQTVYTPSLYAIMINGITGLAALYWTFIYKQPKSTISFFHQGNEVAPATLFNAILAIYVLVTQWASIAGIIVDLSKLWVPIGVIHNAAELAFVTLLYMGGKVASNLYFVGIGIYMITVVSCCMIFPWPYDAFFFKAQGLVLDYMIVVLFTRVILETRSQFQSDAEGHIPIVDQEDDEGRERLTARAKLYPTTVNHPHQLHILLVAGFIHLLGNTSFILPYHIPDQFPTLRVLRLSGHTLSEYLAPETHLPTQNDQRGK</sequence>
<feature type="transmembrane region" description="Helical" evidence="1">
    <location>
        <begin position="104"/>
        <end position="125"/>
    </location>
</feature>
<keyword evidence="4" id="KW-1185">Reference proteome</keyword>
<protein>
    <submittedName>
        <fullName evidence="3">7677_t:CDS:1</fullName>
    </submittedName>
</protein>
<feature type="signal peptide" evidence="2">
    <location>
        <begin position="1"/>
        <end position="24"/>
    </location>
</feature>